<evidence type="ECO:0000256" key="2">
    <source>
        <dbReference type="ARBA" id="ARBA00022645"/>
    </source>
</evidence>
<dbReference type="GO" id="GO:0004180">
    <property type="term" value="F:carboxypeptidase activity"/>
    <property type="evidence" value="ECO:0007669"/>
    <property type="project" value="UniProtKB-KW"/>
</dbReference>
<dbReference type="CDD" id="cd07025">
    <property type="entry name" value="Peptidase_S66"/>
    <property type="match status" value="1"/>
</dbReference>
<dbReference type="OrthoDB" id="9807329at2"/>
<evidence type="ECO:0000313" key="10">
    <source>
        <dbReference type="EMBL" id="GGU98308.1"/>
    </source>
</evidence>
<reference evidence="10" key="1">
    <citation type="journal article" date="2014" name="Int. J. Syst. Evol. Microbiol.">
        <title>Complete genome sequence of Corynebacterium casei LMG S-19264T (=DSM 44701T), isolated from a smear-ripened cheese.</title>
        <authorList>
            <consortium name="US DOE Joint Genome Institute (JGI-PGF)"/>
            <person name="Walter F."/>
            <person name="Albersmeier A."/>
            <person name="Kalinowski J."/>
            <person name="Ruckert C."/>
        </authorList>
    </citation>
    <scope>NUCLEOTIDE SEQUENCE</scope>
    <source>
        <strain evidence="10">JCM 4434</strain>
    </source>
</reference>
<dbReference type="Gene3D" id="3.40.50.10740">
    <property type="entry name" value="Class I glutamine amidotransferase-like"/>
    <property type="match status" value="1"/>
</dbReference>
<evidence type="ECO:0000256" key="7">
    <source>
        <dbReference type="SAM" id="MobiDB-lite"/>
    </source>
</evidence>
<dbReference type="Proteomes" id="UP000037395">
    <property type="component" value="Unassembled WGS sequence"/>
</dbReference>
<accession>A0A8H9HYB9</accession>
<dbReference type="GeneID" id="97489035"/>
<reference evidence="12" key="4">
    <citation type="submission" date="2016-08" db="EMBL/GenBank/DDBJ databases">
        <title>Sequencing, assembly and comparative genomics of S. aureofaciens ATCC 10762.</title>
        <authorList>
            <person name="Gradnigo J.S."/>
            <person name="Johnson N."/>
            <person name="Somerville G.A."/>
        </authorList>
    </citation>
    <scope>NUCLEOTIDE SEQUENCE [LARGE SCALE GENOMIC DNA]</scope>
    <source>
        <strain evidence="12">ATCC 10762 / DSM 40127 / CCM 3239 / JCM 4008 / LMG 5968 / NBRC 12843 / NCIMB 8234 / A-377</strain>
    </source>
</reference>
<dbReference type="InterPro" id="IPR029062">
    <property type="entry name" value="Class_I_gatase-like"/>
</dbReference>
<dbReference type="InterPro" id="IPR027461">
    <property type="entry name" value="Carboxypeptidase_A_C_sf"/>
</dbReference>
<dbReference type="AlphaFoldDB" id="A0A1E7MY03"/>
<gene>
    <name evidence="10" type="ORF">GCM10010502_60880</name>
    <name evidence="11" type="ORF">HS99_0038750</name>
</gene>
<dbReference type="InterPro" id="IPR040921">
    <property type="entry name" value="Peptidase_S66C"/>
</dbReference>
<dbReference type="GO" id="GO:0008236">
    <property type="term" value="F:serine-type peptidase activity"/>
    <property type="evidence" value="ECO:0007669"/>
    <property type="project" value="UniProtKB-KW"/>
</dbReference>
<feature type="region of interest" description="Disordered" evidence="7">
    <location>
        <begin position="1"/>
        <end position="20"/>
    </location>
</feature>
<reference evidence="11" key="3">
    <citation type="submission" date="2016-08" db="EMBL/GenBank/DDBJ databases">
        <title>Sequencing, Assembly and Comparative Genomics of S. aureofaciens ATCC 10762.</title>
        <authorList>
            <person name="Gradnigo J.S."/>
            <person name="Johnson N."/>
            <person name="Somerville G.A."/>
        </authorList>
    </citation>
    <scope>NUCLEOTIDE SEQUENCE [LARGE SCALE GENOMIC DNA]</scope>
    <source>
        <strain evidence="11">ATCC 10762</strain>
    </source>
</reference>
<dbReference type="EMBL" id="JPRF03000067">
    <property type="protein sequence ID" value="OEV33294.1"/>
    <property type="molecule type" value="Genomic_DNA"/>
</dbReference>
<dbReference type="EMBL" id="BMUB01000020">
    <property type="protein sequence ID" value="GGU98308.1"/>
    <property type="molecule type" value="Genomic_DNA"/>
</dbReference>
<feature type="active site" description="Nucleophile" evidence="6">
    <location>
        <position position="124"/>
    </location>
</feature>
<evidence type="ECO:0000313" key="11">
    <source>
        <dbReference type="EMBL" id="OEV33294.1"/>
    </source>
</evidence>
<evidence type="ECO:0000313" key="12">
    <source>
        <dbReference type="Proteomes" id="UP000037395"/>
    </source>
</evidence>
<proteinExistence type="inferred from homology"/>
<reference evidence="11 12" key="2">
    <citation type="submission" date="2014-07" db="EMBL/GenBank/DDBJ databases">
        <authorList>
            <person name="Zhang J.E."/>
            <person name="Yang H."/>
            <person name="Guo J."/>
            <person name="Deng Z."/>
            <person name="Luo H."/>
            <person name="Luo M."/>
            <person name="Zhao B."/>
        </authorList>
    </citation>
    <scope>NUCLEOTIDE SEQUENCE [LARGE SCALE GENOMIC DNA]</scope>
    <source>
        <strain evidence="11">ATCC 10762</strain>
        <strain evidence="12">ATCC 10762 / DSM 40127 / CCM 3239 / JCM 4008 / LMG 5968 / NBRC 12843 / NCIMB 8234 / A-377</strain>
    </source>
</reference>
<evidence type="ECO:0000256" key="6">
    <source>
        <dbReference type="PIRSR" id="PIRSR028757-1"/>
    </source>
</evidence>
<evidence type="ECO:0000256" key="5">
    <source>
        <dbReference type="ARBA" id="ARBA00022825"/>
    </source>
</evidence>
<feature type="active site" description="Charge relay system" evidence="6">
    <location>
        <position position="221"/>
    </location>
</feature>
<keyword evidence="2 11" id="KW-0121">Carboxypeptidase</keyword>
<keyword evidence="12" id="KW-1185">Reference proteome</keyword>
<feature type="active site" description="Charge relay system" evidence="6">
    <location>
        <position position="286"/>
    </location>
</feature>
<keyword evidence="3" id="KW-0645">Protease</keyword>
<protein>
    <submittedName>
        <fullName evidence="11">LD-carboxypeptidase</fullName>
    </submittedName>
    <submittedName>
        <fullName evidence="10">Putative carboxypeptidase</fullName>
    </submittedName>
</protein>
<dbReference type="RefSeq" id="WP_046387033.1">
    <property type="nucleotide sequence ID" value="NZ_BMUB01000020.1"/>
</dbReference>
<dbReference type="InterPro" id="IPR040449">
    <property type="entry name" value="Peptidase_S66_N"/>
</dbReference>
<comment type="caution">
    <text evidence="11">The sequence shown here is derived from an EMBL/GenBank/DDBJ whole genome shotgun (WGS) entry which is preliminary data.</text>
</comment>
<dbReference type="PIRSF" id="PIRSF028757">
    <property type="entry name" value="LD-carboxypeptidase"/>
    <property type="match status" value="1"/>
</dbReference>
<dbReference type="SUPFAM" id="SSF141986">
    <property type="entry name" value="LD-carboxypeptidase A C-terminal domain-like"/>
    <property type="match status" value="1"/>
</dbReference>
<reference evidence="10" key="5">
    <citation type="submission" date="2020-09" db="EMBL/GenBank/DDBJ databases">
        <authorList>
            <person name="Sun Q."/>
            <person name="Ohkuma M."/>
        </authorList>
    </citation>
    <scope>NUCLEOTIDE SEQUENCE</scope>
    <source>
        <strain evidence="10">JCM 4434</strain>
    </source>
</reference>
<dbReference type="Gene3D" id="3.50.30.60">
    <property type="entry name" value="LD-carboxypeptidase A C-terminal domain-like"/>
    <property type="match status" value="1"/>
</dbReference>
<evidence type="ECO:0000256" key="3">
    <source>
        <dbReference type="ARBA" id="ARBA00022670"/>
    </source>
</evidence>
<dbReference type="InterPro" id="IPR027478">
    <property type="entry name" value="LdcA_N"/>
</dbReference>
<keyword evidence="5" id="KW-0720">Serine protease</keyword>
<comment type="similarity">
    <text evidence="1">Belongs to the peptidase S66 family.</text>
</comment>
<dbReference type="Pfam" id="PF02016">
    <property type="entry name" value="Peptidase_S66"/>
    <property type="match status" value="1"/>
</dbReference>
<evidence type="ECO:0000256" key="4">
    <source>
        <dbReference type="ARBA" id="ARBA00022801"/>
    </source>
</evidence>
<evidence type="ECO:0000259" key="8">
    <source>
        <dbReference type="Pfam" id="PF02016"/>
    </source>
</evidence>
<accession>A0A1E7MY03</accession>
<dbReference type="SUPFAM" id="SSF52317">
    <property type="entry name" value="Class I glutamine amidotransferase-like"/>
    <property type="match status" value="1"/>
</dbReference>
<evidence type="ECO:0000256" key="1">
    <source>
        <dbReference type="ARBA" id="ARBA00010233"/>
    </source>
</evidence>
<sequence>MDQQPTTPGQGLTRPPQLRPGDHIAVVAPSGPIDPERLTAGCAILRSWGLRVTVAPHVLDTHPTLGYLAGTDADRAADLQGAWLDPTVDAVICARGGYGVHRIVDLLDWAAMRAARPKAFIGFSDVSSLHEAFARRLGLATLYGPLASGSSFVDDGPTAEHLRRTLFDPAATTVLTSPTASALVPGRAHGVTAGGCLHVLAAERGTPAARPSFAGSILILEDVNEHPYQLDRLLTQFLRSRALDGVAGIALGSWEGCGRPERVRDVMLDRLGALGVPVIWELGFGHCPSSLTVPLGVPALLDADAGTLTLDLPGLTPTPVSAPVSVPGVV</sequence>
<dbReference type="KEGG" id="kau:B6264_16560"/>
<feature type="domain" description="LD-carboxypeptidase C-terminal" evidence="9">
    <location>
        <begin position="190"/>
        <end position="299"/>
    </location>
</feature>
<dbReference type="PANTHER" id="PTHR30237">
    <property type="entry name" value="MURAMOYLTETRAPEPTIDE CARBOXYPEPTIDASE"/>
    <property type="match status" value="1"/>
</dbReference>
<keyword evidence="4" id="KW-0378">Hydrolase</keyword>
<evidence type="ECO:0000259" key="9">
    <source>
        <dbReference type="Pfam" id="PF17676"/>
    </source>
</evidence>
<dbReference type="GO" id="GO:0006508">
    <property type="term" value="P:proteolysis"/>
    <property type="evidence" value="ECO:0007669"/>
    <property type="project" value="UniProtKB-KW"/>
</dbReference>
<feature type="domain" description="LD-carboxypeptidase N-terminal" evidence="8">
    <location>
        <begin position="24"/>
        <end position="144"/>
    </location>
</feature>
<dbReference type="Pfam" id="PF17676">
    <property type="entry name" value="Peptidase_S66C"/>
    <property type="match status" value="1"/>
</dbReference>
<dbReference type="PANTHER" id="PTHR30237:SF2">
    <property type="entry name" value="MUREIN TETRAPEPTIDE CARBOXYPEPTIDASE"/>
    <property type="match status" value="1"/>
</dbReference>
<organism evidence="11 12">
    <name type="scientific">Kitasatospora aureofaciens</name>
    <name type="common">Streptomyces aureofaciens</name>
    <dbReference type="NCBI Taxonomy" id="1894"/>
    <lineage>
        <taxon>Bacteria</taxon>
        <taxon>Bacillati</taxon>
        <taxon>Actinomycetota</taxon>
        <taxon>Actinomycetes</taxon>
        <taxon>Kitasatosporales</taxon>
        <taxon>Streptomycetaceae</taxon>
        <taxon>Kitasatospora</taxon>
    </lineage>
</organism>
<feature type="compositionally biased region" description="Polar residues" evidence="7">
    <location>
        <begin position="1"/>
        <end position="10"/>
    </location>
</feature>
<name>A0A1E7MY03_KITAU</name>
<dbReference type="Proteomes" id="UP000610124">
    <property type="component" value="Unassembled WGS sequence"/>
</dbReference>
<dbReference type="InterPro" id="IPR003507">
    <property type="entry name" value="S66_fam"/>
</dbReference>